<sequence>MKSSIANDALKLTTSKIITMIISMITAMLLSRFRTLEEYGTYSQLLLVVNIVTTIFMLGLPNSINFFLARAESDEEKEKFISTYYTLNTLLSFITGLVLVAATPLIAQYFKNELIKSFWYVLAVYPWTKIIIASIGNILVVCKKVSSLMLFTILNSLFLLFAIIVVQILGLSFAAYMAIFVTGEAVFAIIVYIIVGNLTGKIRIYVEKDLVKSILKFSLPIGLATTVGTLSIQLDKLVIGYFFNTEQLAIYTNAAREMPVTIISSSLTAVIMPELVKLLKNNKNDEAITLWKHAITLSYICICFFATGLFVFASEFISLLYSDKYLSGVAVFRVFNVVLLLRCTYFGMILNSIGKTKFIFYSSIASLGLNVILSYLFYLMFGFIGPAIATFISIAAVNMCQLIVSSKSISISFINIFPWKFLAIITMINIFFGVSFTLVKEVIQLETFTGEIMESIVLGIAWGIIYFLIMLKTIKTKWKVLKSY</sequence>
<evidence type="ECO:0000313" key="8">
    <source>
        <dbReference type="Proteomes" id="UP000298324"/>
    </source>
</evidence>
<feature type="transmembrane region" description="Helical" evidence="6">
    <location>
        <begin position="148"/>
        <end position="169"/>
    </location>
</feature>
<dbReference type="PANTHER" id="PTHR30250">
    <property type="entry name" value="PST FAMILY PREDICTED COLANIC ACID TRANSPORTER"/>
    <property type="match status" value="1"/>
</dbReference>
<evidence type="ECO:0000313" key="7">
    <source>
        <dbReference type="EMBL" id="TEB08208.1"/>
    </source>
</evidence>
<dbReference type="GO" id="GO:0005886">
    <property type="term" value="C:plasma membrane"/>
    <property type="evidence" value="ECO:0007669"/>
    <property type="project" value="UniProtKB-SubCell"/>
</dbReference>
<feature type="transmembrane region" description="Helical" evidence="6">
    <location>
        <begin position="45"/>
        <end position="68"/>
    </location>
</feature>
<name>A0A4Y7RGS0_9FIRM</name>
<protein>
    <submittedName>
        <fullName evidence="7">Colanic acid exporter</fullName>
    </submittedName>
</protein>
<evidence type="ECO:0000256" key="5">
    <source>
        <dbReference type="ARBA" id="ARBA00023136"/>
    </source>
</evidence>
<dbReference type="AlphaFoldDB" id="A0A4Y7RGS0"/>
<feature type="transmembrane region" description="Helical" evidence="6">
    <location>
        <begin position="416"/>
        <end position="436"/>
    </location>
</feature>
<feature type="transmembrane region" description="Helical" evidence="6">
    <location>
        <begin position="383"/>
        <end position="404"/>
    </location>
</feature>
<gene>
    <name evidence="7" type="ORF">Psch_01763</name>
</gene>
<comment type="subcellular location">
    <subcellularLocation>
        <location evidence="1">Cell membrane</location>
        <topology evidence="1">Multi-pass membrane protein</topology>
    </subcellularLocation>
</comment>
<feature type="transmembrane region" description="Helical" evidence="6">
    <location>
        <begin position="12"/>
        <end position="33"/>
    </location>
</feature>
<keyword evidence="8" id="KW-1185">Reference proteome</keyword>
<feature type="transmembrane region" description="Helical" evidence="6">
    <location>
        <begin position="358"/>
        <end position="377"/>
    </location>
</feature>
<keyword evidence="2" id="KW-1003">Cell membrane</keyword>
<keyword evidence="3 6" id="KW-0812">Transmembrane</keyword>
<accession>A0A4Y7RGS0</accession>
<keyword evidence="5 6" id="KW-0472">Membrane</keyword>
<evidence type="ECO:0000256" key="3">
    <source>
        <dbReference type="ARBA" id="ARBA00022692"/>
    </source>
</evidence>
<dbReference type="Pfam" id="PF13440">
    <property type="entry name" value="Polysacc_synt_3"/>
    <property type="match status" value="1"/>
</dbReference>
<keyword evidence="4 6" id="KW-1133">Transmembrane helix</keyword>
<dbReference type="RefSeq" id="WP_190239899.1">
    <property type="nucleotide sequence ID" value="NZ_QFGA01000001.1"/>
</dbReference>
<evidence type="ECO:0000256" key="2">
    <source>
        <dbReference type="ARBA" id="ARBA00022475"/>
    </source>
</evidence>
<feature type="transmembrane region" description="Helical" evidence="6">
    <location>
        <begin position="325"/>
        <end position="346"/>
    </location>
</feature>
<reference evidence="7 8" key="1">
    <citation type="journal article" date="2018" name="Environ. Microbiol.">
        <title>Novel energy conservation strategies and behaviour of Pelotomaculum schinkii driving syntrophic propionate catabolism.</title>
        <authorList>
            <person name="Hidalgo-Ahumada C.A.P."/>
            <person name="Nobu M.K."/>
            <person name="Narihiro T."/>
            <person name="Tamaki H."/>
            <person name="Liu W.T."/>
            <person name="Kamagata Y."/>
            <person name="Stams A.J.M."/>
            <person name="Imachi H."/>
            <person name="Sousa D.Z."/>
        </authorList>
    </citation>
    <scope>NUCLEOTIDE SEQUENCE [LARGE SCALE GENOMIC DNA]</scope>
    <source>
        <strain evidence="7 8">HH</strain>
    </source>
</reference>
<feature type="transmembrane region" description="Helical" evidence="6">
    <location>
        <begin position="456"/>
        <end position="474"/>
    </location>
</feature>
<feature type="transmembrane region" description="Helical" evidence="6">
    <location>
        <begin position="175"/>
        <end position="198"/>
    </location>
</feature>
<dbReference type="Proteomes" id="UP000298324">
    <property type="component" value="Unassembled WGS sequence"/>
</dbReference>
<comment type="caution">
    <text evidence="7">The sequence shown here is derived from an EMBL/GenBank/DDBJ whole genome shotgun (WGS) entry which is preliminary data.</text>
</comment>
<evidence type="ECO:0000256" key="4">
    <source>
        <dbReference type="ARBA" id="ARBA00022989"/>
    </source>
</evidence>
<feature type="transmembrane region" description="Helical" evidence="6">
    <location>
        <begin position="80"/>
        <end position="106"/>
    </location>
</feature>
<dbReference type="EMBL" id="QFGA01000001">
    <property type="protein sequence ID" value="TEB08208.1"/>
    <property type="molecule type" value="Genomic_DNA"/>
</dbReference>
<dbReference type="InterPro" id="IPR050833">
    <property type="entry name" value="Poly_Biosynth_Transport"/>
</dbReference>
<proteinExistence type="predicted"/>
<evidence type="ECO:0000256" key="6">
    <source>
        <dbReference type="SAM" id="Phobius"/>
    </source>
</evidence>
<evidence type="ECO:0000256" key="1">
    <source>
        <dbReference type="ARBA" id="ARBA00004651"/>
    </source>
</evidence>
<feature type="transmembrane region" description="Helical" evidence="6">
    <location>
        <begin position="297"/>
        <end position="319"/>
    </location>
</feature>
<organism evidence="7 8">
    <name type="scientific">Pelotomaculum schinkii</name>
    <dbReference type="NCBI Taxonomy" id="78350"/>
    <lineage>
        <taxon>Bacteria</taxon>
        <taxon>Bacillati</taxon>
        <taxon>Bacillota</taxon>
        <taxon>Clostridia</taxon>
        <taxon>Eubacteriales</taxon>
        <taxon>Desulfotomaculaceae</taxon>
        <taxon>Pelotomaculum</taxon>
    </lineage>
</organism>
<feature type="transmembrane region" description="Helical" evidence="6">
    <location>
        <begin position="118"/>
        <end position="141"/>
    </location>
</feature>
<dbReference type="PANTHER" id="PTHR30250:SF11">
    <property type="entry name" value="O-ANTIGEN TRANSPORTER-RELATED"/>
    <property type="match status" value="1"/>
</dbReference>